<proteinExistence type="predicted"/>
<comment type="caution">
    <text evidence="1">The sequence shown here is derived from an EMBL/GenBank/DDBJ whole genome shotgun (WGS) entry which is preliminary data.</text>
</comment>
<evidence type="ECO:0000313" key="2">
    <source>
        <dbReference type="Proteomes" id="UP001054945"/>
    </source>
</evidence>
<accession>A0AAV4XWG4</accession>
<organism evidence="1 2">
    <name type="scientific">Caerostris extrusa</name>
    <name type="common">Bark spider</name>
    <name type="synonym">Caerostris bankana</name>
    <dbReference type="NCBI Taxonomy" id="172846"/>
    <lineage>
        <taxon>Eukaryota</taxon>
        <taxon>Metazoa</taxon>
        <taxon>Ecdysozoa</taxon>
        <taxon>Arthropoda</taxon>
        <taxon>Chelicerata</taxon>
        <taxon>Arachnida</taxon>
        <taxon>Araneae</taxon>
        <taxon>Araneomorphae</taxon>
        <taxon>Entelegynae</taxon>
        <taxon>Araneoidea</taxon>
        <taxon>Araneidae</taxon>
        <taxon>Caerostris</taxon>
    </lineage>
</organism>
<evidence type="ECO:0000313" key="1">
    <source>
        <dbReference type="EMBL" id="GIY99062.1"/>
    </source>
</evidence>
<dbReference type="AlphaFoldDB" id="A0AAV4XWG4"/>
<name>A0AAV4XWG4_CAEEX</name>
<dbReference type="EMBL" id="BPLR01000999">
    <property type="protein sequence ID" value="GIY99062.1"/>
    <property type="molecule type" value="Genomic_DNA"/>
</dbReference>
<protein>
    <submittedName>
        <fullName evidence="1">Uncharacterized protein</fullName>
    </submittedName>
</protein>
<dbReference type="Proteomes" id="UP001054945">
    <property type="component" value="Unassembled WGS sequence"/>
</dbReference>
<reference evidence="1 2" key="1">
    <citation type="submission" date="2021-06" db="EMBL/GenBank/DDBJ databases">
        <title>Caerostris extrusa draft genome.</title>
        <authorList>
            <person name="Kono N."/>
            <person name="Arakawa K."/>
        </authorList>
    </citation>
    <scope>NUCLEOTIDE SEQUENCE [LARGE SCALE GENOMIC DNA]</scope>
</reference>
<keyword evidence="2" id="KW-1185">Reference proteome</keyword>
<sequence>MHKTFELLLVETGTSGPASHQKSYLDPSVSGPNNFKIARWNPFFLPWDSEAPFPKSLFNPILRGKEGFKKFDFFVFQNSPLYLGKDLPPHLVAPHPSLRKGIELL</sequence>
<gene>
    <name evidence="1" type="ORF">CEXT_703081</name>
</gene>